<sequence length="411" mass="46692">MRKKVVLHALPTVIVPFRYWYSAIDRIHDNYEEQTFKNIQGSSPGIAALSDQVRCLKAIERGNGIPVMSCIGGVPFRMDPVHDTFKAMDMRLPALRASAAWNPQKVEGYHRYALPLENILSVSRTTYLPRGQAPPDDDGSDVAGPSTAPVAPVTPTYYNIQLEKDMPIFSRLPKVKNVSLIVENVGREWHIDGFQMYGPDIVGPRLHGNSWGARRVGEHSTEAEQYFRSRGIRADAGILWDFPNNWDYLSAPEDRSTFSTADARFSAPNIGFYGYSRGNISLGGNWAGFRFWDASKTVEFSPLSWPEVEPLIEEYYSVEERGYHTSHPGFVARVWIIRLNKDVEQTEQPHHHWIEVKEPGFGDPEWVEQIAATWKMTRDMLSRVRGVSSIEQDDERNVAIGNYCFQMEPVL</sequence>
<dbReference type="OrthoDB" id="5090029at2759"/>
<dbReference type="RefSeq" id="XP_046047678.1">
    <property type="nucleotide sequence ID" value="XM_046188091.1"/>
</dbReference>
<evidence type="ECO:0000313" key="3">
    <source>
        <dbReference type="Proteomes" id="UP000720189"/>
    </source>
</evidence>
<keyword evidence="3" id="KW-1185">Reference proteome</keyword>
<reference evidence="2" key="1">
    <citation type="journal article" date="2021" name="Nat. Commun.">
        <title>Genetic determinants of endophytism in the Arabidopsis root mycobiome.</title>
        <authorList>
            <person name="Mesny F."/>
            <person name="Miyauchi S."/>
            <person name="Thiergart T."/>
            <person name="Pickel B."/>
            <person name="Atanasova L."/>
            <person name="Karlsson M."/>
            <person name="Huettel B."/>
            <person name="Barry K.W."/>
            <person name="Haridas S."/>
            <person name="Chen C."/>
            <person name="Bauer D."/>
            <person name="Andreopoulos W."/>
            <person name="Pangilinan J."/>
            <person name="LaButti K."/>
            <person name="Riley R."/>
            <person name="Lipzen A."/>
            <person name="Clum A."/>
            <person name="Drula E."/>
            <person name="Henrissat B."/>
            <person name="Kohler A."/>
            <person name="Grigoriev I.V."/>
            <person name="Martin F.M."/>
            <person name="Hacquard S."/>
        </authorList>
    </citation>
    <scope>NUCLEOTIDE SEQUENCE</scope>
    <source>
        <strain evidence="2">MPI-CAGE-AT-0023</strain>
    </source>
</reference>
<dbReference type="Proteomes" id="UP000720189">
    <property type="component" value="Unassembled WGS sequence"/>
</dbReference>
<dbReference type="AlphaFoldDB" id="A0A9P9K587"/>
<feature type="region of interest" description="Disordered" evidence="1">
    <location>
        <begin position="127"/>
        <end position="148"/>
    </location>
</feature>
<proteinExistence type="predicted"/>
<comment type="caution">
    <text evidence="2">The sequence shown here is derived from an EMBL/GenBank/DDBJ whole genome shotgun (WGS) entry which is preliminary data.</text>
</comment>
<gene>
    <name evidence="2" type="ORF">BKA55DRAFT_516478</name>
</gene>
<organism evidence="2 3">
    <name type="scientific">Fusarium redolens</name>
    <dbReference type="NCBI Taxonomy" id="48865"/>
    <lineage>
        <taxon>Eukaryota</taxon>
        <taxon>Fungi</taxon>
        <taxon>Dikarya</taxon>
        <taxon>Ascomycota</taxon>
        <taxon>Pezizomycotina</taxon>
        <taxon>Sordariomycetes</taxon>
        <taxon>Hypocreomycetidae</taxon>
        <taxon>Hypocreales</taxon>
        <taxon>Nectriaceae</taxon>
        <taxon>Fusarium</taxon>
        <taxon>Fusarium redolens species complex</taxon>
    </lineage>
</organism>
<dbReference type="EMBL" id="JAGMUX010000011">
    <property type="protein sequence ID" value="KAH7244455.1"/>
    <property type="molecule type" value="Genomic_DNA"/>
</dbReference>
<name>A0A9P9K587_FUSRE</name>
<dbReference type="GeneID" id="70218045"/>
<evidence type="ECO:0000256" key="1">
    <source>
        <dbReference type="SAM" id="MobiDB-lite"/>
    </source>
</evidence>
<protein>
    <submittedName>
        <fullName evidence="2">Uncharacterized protein</fullName>
    </submittedName>
</protein>
<accession>A0A9P9K587</accession>
<evidence type="ECO:0000313" key="2">
    <source>
        <dbReference type="EMBL" id="KAH7244455.1"/>
    </source>
</evidence>